<accession>A0A839S4W9</accession>
<protein>
    <submittedName>
        <fullName evidence="7">Aldehyde dehydrogenase (NAD+)</fullName>
        <ecNumber evidence="7">1.2.1.3</ecNumber>
    </submittedName>
</protein>
<dbReference type="PROSITE" id="PS00687">
    <property type="entry name" value="ALDEHYDE_DEHYDR_GLU"/>
    <property type="match status" value="1"/>
</dbReference>
<dbReference type="InterPro" id="IPR016163">
    <property type="entry name" value="Ald_DH_C"/>
</dbReference>
<feature type="region of interest" description="Disordered" evidence="5">
    <location>
        <begin position="1"/>
        <end position="21"/>
    </location>
</feature>
<evidence type="ECO:0000256" key="1">
    <source>
        <dbReference type="ARBA" id="ARBA00009986"/>
    </source>
</evidence>
<dbReference type="RefSeq" id="WP_183658683.1">
    <property type="nucleotide sequence ID" value="NZ_JACHWU010000007.1"/>
</dbReference>
<evidence type="ECO:0000259" key="6">
    <source>
        <dbReference type="Pfam" id="PF00171"/>
    </source>
</evidence>
<keyword evidence="8" id="KW-1185">Reference proteome</keyword>
<evidence type="ECO:0000256" key="2">
    <source>
        <dbReference type="ARBA" id="ARBA00023002"/>
    </source>
</evidence>
<dbReference type="InterPro" id="IPR016160">
    <property type="entry name" value="Ald_DH_CS_CYS"/>
</dbReference>
<evidence type="ECO:0000313" key="8">
    <source>
        <dbReference type="Proteomes" id="UP000550714"/>
    </source>
</evidence>
<feature type="domain" description="Aldehyde dehydrogenase" evidence="6">
    <location>
        <begin position="35"/>
        <end position="491"/>
    </location>
</feature>
<keyword evidence="2 4" id="KW-0560">Oxidoreductase</keyword>
<evidence type="ECO:0000256" key="3">
    <source>
        <dbReference type="PROSITE-ProRule" id="PRU10007"/>
    </source>
</evidence>
<sequence>MSTTAAAQSSSTGSARLPRWEHHIAGKETAPADGRYFASDNPTTGEAWYEAARGTAADVDRAVAAARSAFESPHWRRMSQTARGALLRRVGELVGENADRLARMESTDNGKLLREMTAQLASLPEYFHYYAGLADKIHGETIPASNVDVLNYTSREPVGVVGAITPWNSPLTLTVAKLAPLLAAGNTAVVKPSEHTSASMLALAPLFEEAGFPPGVVNVVTGMGDEAGARLVDHPDVAKLSFTGSTATGAWIAERAGRRLIRAGLELGGKSPQLVFGDADVASAANGVIAGIFAAAGQTCIAGSRVFAHRSVYDELVERVVGRARTIRIGDPLAPETELGPLAMRAQLAKVEDYVAAGRAEGGQVAHGGRRPKVGLGGWFHEPTVFTDLPNDARLCREEIFGPVVAIMPFDADAEALQLANDTAYGLAAGVWTTDLSRAHRAAGALDAGTIWVNMYRAMSPMSPRSGFKASGLGVEHGSEVIREYTRLKSVWINTSDEPAGDPFVLRS</sequence>
<dbReference type="PANTHER" id="PTHR11699">
    <property type="entry name" value="ALDEHYDE DEHYDROGENASE-RELATED"/>
    <property type="match status" value="1"/>
</dbReference>
<reference evidence="7 8" key="1">
    <citation type="submission" date="2020-08" db="EMBL/GenBank/DDBJ databases">
        <title>Genomic Encyclopedia of Type Strains, Phase III (KMG-III): the genomes of soil and plant-associated and newly described type strains.</title>
        <authorList>
            <person name="Whitman W."/>
        </authorList>
    </citation>
    <scope>NUCLEOTIDE SEQUENCE [LARGE SCALE GENOMIC DNA]</scope>
    <source>
        <strain evidence="7 8">CECT 8577</strain>
    </source>
</reference>
<dbReference type="Proteomes" id="UP000550714">
    <property type="component" value="Unassembled WGS sequence"/>
</dbReference>
<organism evidence="7 8">
    <name type="scientific">Prauserella isguenensis</name>
    <dbReference type="NCBI Taxonomy" id="1470180"/>
    <lineage>
        <taxon>Bacteria</taxon>
        <taxon>Bacillati</taxon>
        <taxon>Actinomycetota</taxon>
        <taxon>Actinomycetes</taxon>
        <taxon>Pseudonocardiales</taxon>
        <taxon>Pseudonocardiaceae</taxon>
        <taxon>Prauserella</taxon>
    </lineage>
</organism>
<dbReference type="Gene3D" id="3.40.309.10">
    <property type="entry name" value="Aldehyde Dehydrogenase, Chain A, domain 2"/>
    <property type="match status" value="1"/>
</dbReference>
<dbReference type="EC" id="1.2.1.3" evidence="7"/>
<dbReference type="FunFam" id="3.40.309.10:FF:000012">
    <property type="entry name" value="Betaine aldehyde dehydrogenase"/>
    <property type="match status" value="1"/>
</dbReference>
<dbReference type="InterPro" id="IPR029510">
    <property type="entry name" value="Ald_DH_CS_GLU"/>
</dbReference>
<dbReference type="FunFam" id="3.40.605.10:FF:000007">
    <property type="entry name" value="NAD/NADP-dependent betaine aldehyde dehydrogenase"/>
    <property type="match status" value="1"/>
</dbReference>
<gene>
    <name evidence="7" type="ORF">FHS23_004194</name>
</gene>
<dbReference type="GO" id="GO:0004029">
    <property type="term" value="F:aldehyde dehydrogenase (NAD+) activity"/>
    <property type="evidence" value="ECO:0007669"/>
    <property type="project" value="UniProtKB-EC"/>
</dbReference>
<proteinExistence type="inferred from homology"/>
<dbReference type="PROSITE" id="PS00070">
    <property type="entry name" value="ALDEHYDE_DEHYDR_CYS"/>
    <property type="match status" value="1"/>
</dbReference>
<name>A0A839S4W9_9PSEU</name>
<dbReference type="EMBL" id="JACHWU010000007">
    <property type="protein sequence ID" value="MBB3053151.1"/>
    <property type="molecule type" value="Genomic_DNA"/>
</dbReference>
<dbReference type="AlphaFoldDB" id="A0A839S4W9"/>
<dbReference type="InterPro" id="IPR015590">
    <property type="entry name" value="Aldehyde_DH_dom"/>
</dbReference>
<feature type="active site" evidence="3">
    <location>
        <position position="266"/>
    </location>
</feature>
<dbReference type="Gene3D" id="3.40.605.10">
    <property type="entry name" value="Aldehyde Dehydrogenase, Chain A, domain 1"/>
    <property type="match status" value="1"/>
</dbReference>
<dbReference type="SUPFAM" id="SSF53720">
    <property type="entry name" value="ALDH-like"/>
    <property type="match status" value="1"/>
</dbReference>
<dbReference type="InterPro" id="IPR016161">
    <property type="entry name" value="Ald_DH/histidinol_DH"/>
</dbReference>
<feature type="compositionally biased region" description="Low complexity" evidence="5">
    <location>
        <begin position="1"/>
        <end position="15"/>
    </location>
</feature>
<evidence type="ECO:0000256" key="5">
    <source>
        <dbReference type="SAM" id="MobiDB-lite"/>
    </source>
</evidence>
<comment type="caution">
    <text evidence="7">The sequence shown here is derived from an EMBL/GenBank/DDBJ whole genome shotgun (WGS) entry which is preliminary data.</text>
</comment>
<evidence type="ECO:0000313" key="7">
    <source>
        <dbReference type="EMBL" id="MBB3053151.1"/>
    </source>
</evidence>
<evidence type="ECO:0000256" key="4">
    <source>
        <dbReference type="RuleBase" id="RU003345"/>
    </source>
</evidence>
<dbReference type="InterPro" id="IPR016162">
    <property type="entry name" value="Ald_DH_N"/>
</dbReference>
<comment type="similarity">
    <text evidence="1 4">Belongs to the aldehyde dehydrogenase family.</text>
</comment>
<dbReference type="CDD" id="cd07114">
    <property type="entry name" value="ALDH_DhaS"/>
    <property type="match status" value="1"/>
</dbReference>
<dbReference type="Pfam" id="PF00171">
    <property type="entry name" value="Aldedh"/>
    <property type="match status" value="1"/>
</dbReference>